<protein>
    <recommendedName>
        <fullName evidence="5">Conjugal transfer protein TrbC</fullName>
    </recommendedName>
</protein>
<keyword evidence="4" id="KW-1185">Reference proteome</keyword>
<dbReference type="EMBL" id="LPXL01000057">
    <property type="protein sequence ID" value="KZC97000.1"/>
    <property type="molecule type" value="Genomic_DNA"/>
</dbReference>
<evidence type="ECO:0000313" key="4">
    <source>
        <dbReference type="Proteomes" id="UP000076167"/>
    </source>
</evidence>
<gene>
    <name evidence="3" type="ORF">AUP40_22385</name>
</gene>
<accession>A0ABR5XW40</accession>
<dbReference type="Proteomes" id="UP000076167">
    <property type="component" value="Unassembled WGS sequence"/>
</dbReference>
<keyword evidence="1" id="KW-0812">Transmembrane</keyword>
<evidence type="ECO:0000313" key="3">
    <source>
        <dbReference type="EMBL" id="KZC97000.1"/>
    </source>
</evidence>
<reference evidence="3 4" key="1">
    <citation type="submission" date="2015-12" db="EMBL/GenBank/DDBJ databases">
        <title>Genome sequence of Thalassospira xiamenensis MCCC 1A03005.</title>
        <authorList>
            <person name="Lu L."/>
            <person name="Lai Q."/>
            <person name="Shao Z."/>
            <person name="Qian P."/>
        </authorList>
    </citation>
    <scope>NUCLEOTIDE SEQUENCE [LARGE SCALE GENOMIC DNA]</scope>
    <source>
        <strain evidence="3 4">MCCC 1A03005</strain>
    </source>
</reference>
<keyword evidence="1" id="KW-0472">Membrane</keyword>
<feature type="chain" id="PRO_5046934760" description="Conjugal transfer protein TrbC" evidence="2">
    <location>
        <begin position="27"/>
        <end position="114"/>
    </location>
</feature>
<feature type="signal peptide" evidence="2">
    <location>
        <begin position="1"/>
        <end position="26"/>
    </location>
</feature>
<feature type="transmembrane region" description="Helical" evidence="1">
    <location>
        <begin position="54"/>
        <end position="77"/>
    </location>
</feature>
<feature type="transmembrane region" description="Helical" evidence="1">
    <location>
        <begin position="89"/>
        <end position="113"/>
    </location>
</feature>
<name>A0ABR5XW40_9PROT</name>
<keyword evidence="2" id="KW-0732">Signal</keyword>
<evidence type="ECO:0000256" key="1">
    <source>
        <dbReference type="SAM" id="Phobius"/>
    </source>
</evidence>
<evidence type="ECO:0000256" key="2">
    <source>
        <dbReference type="SAM" id="SignalP"/>
    </source>
</evidence>
<keyword evidence="1" id="KW-1133">Transmembrane helix</keyword>
<comment type="caution">
    <text evidence="3">The sequence shown here is derived from an EMBL/GenBank/DDBJ whole genome shotgun (WGS) entry which is preliminary data.</text>
</comment>
<proteinExistence type="predicted"/>
<organism evidence="3 4">
    <name type="scientific">Thalassospira xiamenensis</name>
    <dbReference type="NCBI Taxonomy" id="220697"/>
    <lineage>
        <taxon>Bacteria</taxon>
        <taxon>Pseudomonadati</taxon>
        <taxon>Pseudomonadota</taxon>
        <taxon>Alphaproteobacteria</taxon>
        <taxon>Rhodospirillales</taxon>
        <taxon>Thalassospiraceae</taxon>
        <taxon>Thalassospira</taxon>
    </lineage>
</organism>
<sequence>MKIKSFIGAVTSNVLLSIMLAEQALAQGVDLGGEGGAGGSDKKWYSWIVDGLNLISEGVGAIVAVMLGLGLMFWGGWGALTGQMDPKQAFIRVIGGIIAVAGPLMADGLLSFIE</sequence>
<evidence type="ECO:0008006" key="5">
    <source>
        <dbReference type="Google" id="ProtNLM"/>
    </source>
</evidence>
<dbReference type="RefSeq" id="WP_063114504.1">
    <property type="nucleotide sequence ID" value="NZ_DHZG01000027.1"/>
</dbReference>